<evidence type="ECO:0000256" key="6">
    <source>
        <dbReference type="SAM" id="SignalP"/>
    </source>
</evidence>
<evidence type="ECO:0000256" key="4">
    <source>
        <dbReference type="ARBA" id="ARBA00023298"/>
    </source>
</evidence>
<evidence type="ECO:0000313" key="8">
    <source>
        <dbReference type="Proteomes" id="UP000266721"/>
    </source>
</evidence>
<proteinExistence type="predicted"/>
<feature type="signal peptide" evidence="6">
    <location>
        <begin position="1"/>
        <end position="21"/>
    </location>
</feature>
<keyword evidence="4" id="KW-1053">Target membrane</keyword>
<dbReference type="EMBL" id="KV597091">
    <property type="protein sequence ID" value="OPL20967.1"/>
    <property type="molecule type" value="Genomic_DNA"/>
</dbReference>
<feature type="chain" id="PRO_5018664519" evidence="6">
    <location>
        <begin position="22"/>
        <end position="230"/>
    </location>
</feature>
<dbReference type="PANTHER" id="PTHR40388:SF1">
    <property type="entry name" value="BRYOPORIN"/>
    <property type="match status" value="1"/>
</dbReference>
<dbReference type="GO" id="GO:0044218">
    <property type="term" value="C:other organism cell membrane"/>
    <property type="evidence" value="ECO:0007669"/>
    <property type="project" value="UniProtKB-KW"/>
</dbReference>
<dbReference type="Gene3D" id="2.60.270.20">
    <property type="entry name" value="Cytolysin/lectin"/>
    <property type="match status" value="1"/>
</dbReference>
<evidence type="ECO:0000313" key="7">
    <source>
        <dbReference type="EMBL" id="OPL20967.1"/>
    </source>
</evidence>
<keyword evidence="8" id="KW-1185">Reference proteome</keyword>
<organism evidence="7 8">
    <name type="scientific">Mytilus galloprovincialis</name>
    <name type="common">Mediterranean mussel</name>
    <dbReference type="NCBI Taxonomy" id="29158"/>
    <lineage>
        <taxon>Eukaryota</taxon>
        <taxon>Metazoa</taxon>
        <taxon>Spiralia</taxon>
        <taxon>Lophotrochozoa</taxon>
        <taxon>Mollusca</taxon>
        <taxon>Bivalvia</taxon>
        <taxon>Autobranchia</taxon>
        <taxon>Pteriomorphia</taxon>
        <taxon>Mytilida</taxon>
        <taxon>Mytiloidea</taxon>
        <taxon>Mytilidae</taxon>
        <taxon>Mytilinae</taxon>
        <taxon>Mytilus</taxon>
    </lineage>
</organism>
<sequence>MEASCTLFLVVLVASMAYSSAVKIPINWADLRVTAASTSIESGATMMTAEASYRVVCTIEVENWTKYNLVNPHATIKKGELQSSPVLIRPTLREKFTAHKSYWGFSGTYGVASWRIDDGEGRRAVVMWSCPYNFWWHSNYLGVGLAEPATERHRDWFHQMYNDVNGNGLRFVRSRYDKHTPTIRTNDGKFEITGIMGTAHRTRARVIVRPVFEDDLAPNISDALRKRNLI</sequence>
<dbReference type="PANTHER" id="PTHR40388">
    <property type="entry name" value="BRYOPORIN"/>
    <property type="match status" value="1"/>
</dbReference>
<evidence type="ECO:0000256" key="1">
    <source>
        <dbReference type="ARBA" id="ARBA00004175"/>
    </source>
</evidence>
<accession>A0A3R5Q337</accession>
<dbReference type="InterPro" id="IPR015926">
    <property type="entry name" value="Cytolysin/lectin"/>
</dbReference>
<keyword evidence="3" id="KW-1052">Target cell membrane</keyword>
<name>A0A3R5Q337_MYTGA</name>
<dbReference type="Proteomes" id="UP000266721">
    <property type="component" value="Unassembled WGS sequence"/>
</dbReference>
<gene>
    <name evidence="7" type="ORF">AM593_03273</name>
</gene>
<dbReference type="GO" id="GO:0042151">
    <property type="term" value="C:nematocyst"/>
    <property type="evidence" value="ECO:0007669"/>
    <property type="project" value="UniProtKB-SubCell"/>
</dbReference>
<keyword evidence="5" id="KW-0166">Nematocyst</keyword>
<reference evidence="7 8" key="1">
    <citation type="journal article" date="2016" name="PLoS ONE">
        <title>A First Insight into the Genome of the Filter-Feeder Mussel Mytilus galloprovincialis.</title>
        <authorList>
            <person name="Murgarella M."/>
            <person name="Puiu D."/>
            <person name="Novoa B."/>
            <person name="Figueras A."/>
            <person name="Posada D."/>
            <person name="Canchaya C."/>
        </authorList>
    </citation>
    <scope>NUCLEOTIDE SEQUENCE [LARGE SCALE GENOMIC DNA]</scope>
    <source>
        <tissue evidence="7">Muscle</tissue>
    </source>
</reference>
<comment type="subcellular location">
    <subcellularLocation>
        <location evidence="2">Nematocyst</location>
    </subcellularLocation>
    <subcellularLocation>
        <location evidence="1">Target cell membrane</location>
    </subcellularLocation>
</comment>
<evidence type="ECO:0000256" key="5">
    <source>
        <dbReference type="ARBA" id="ARBA00023331"/>
    </source>
</evidence>
<feature type="non-terminal residue" evidence="7">
    <location>
        <position position="1"/>
    </location>
</feature>
<dbReference type="InterPro" id="IPR050677">
    <property type="entry name" value="Actinoporin_PFT"/>
</dbReference>
<evidence type="ECO:0000256" key="2">
    <source>
        <dbReference type="ARBA" id="ARBA00004532"/>
    </source>
</evidence>
<evidence type="ECO:0000256" key="3">
    <source>
        <dbReference type="ARBA" id="ARBA00022537"/>
    </source>
</evidence>
<keyword evidence="6" id="KW-0732">Signal</keyword>
<protein>
    <submittedName>
        <fullName evidence="7">Uncharacterized protein</fullName>
    </submittedName>
</protein>
<keyword evidence="4" id="KW-0472">Membrane</keyword>
<dbReference type="SMR" id="A0A3R5Q337"/>
<dbReference type="SUPFAM" id="SSF63724">
    <property type="entry name" value="Cytolysin/lectin"/>
    <property type="match status" value="1"/>
</dbReference>
<dbReference type="AlphaFoldDB" id="A0A3R5Q337"/>